<proteinExistence type="predicted"/>
<dbReference type="InterPro" id="IPR005144">
    <property type="entry name" value="ATP-cone_dom"/>
</dbReference>
<evidence type="ECO:0000256" key="4">
    <source>
        <dbReference type="PROSITE-ProRule" id="PRU00492"/>
    </source>
</evidence>
<dbReference type="EC" id="1.17.4.2" evidence="8"/>
<dbReference type="PANTHER" id="PTHR21075:SF0">
    <property type="entry name" value="ANAEROBIC RIBONUCLEOSIDE-TRIPHOSPHATE REDUCTASE"/>
    <property type="match status" value="1"/>
</dbReference>
<sequence>MDLQPVVEKRDGSRVPFDTQRICQAVQAASQASESISSDFALSVALSVTQQFASEPLVNIQQIQTAVEERLMQSSYRKLARAYIEYRHDRDIARERNSQLNRDICGLMEQTDADILNENANKDAKVIPTQRDLLAGIVAKHYAKKYMLPKDVVAAHECGDIHYHDLDYSPFFPMFNCMLIDLDGMLTQGFKMGNAEIQPPRSISTATAVTAQIIAQVASHIYGGTTINRIDEILSPYVTRSYEKHLEIARQWGISDQRAYADQQIDKECNDAFQSLEYEINTLHTANGQTPFVTLGFGLGTSWQARLIQRSILNNRIAGLGKNAKTAIFPKLVFAIREGINRQATDPNYDIKQLALKCASERMYPDILNYDQVVEVTGSFKTPMGCRSFLAPYFNESGEMVHDGRNNLGVVSINLPRIAIQAHGDRARFYQLLDERLAISYKALMTRIDRLANVKARVAPILYMEGACGERLAPDDSVLTLFKNGRASISLGYIGVHEAIIALFGPQQQHIFDDEQLREEGIAMVRYLAQATEHWKEETGYGFSLYATPSENLCNRFCKLDTQDFGVIEGVTDKGYYTNSFHLDVEKKVTPYAKLQFEAAYPPLSSGGFICYGEYPNMRHNLEALENVWDYSYSRVPYYGTNTPIDECYECGYKGEFTCTSKGFECPQCGNHESGKASVIRRVCGYLGSPDTRPFNYGKQQEVQRRVKHL</sequence>
<dbReference type="SUPFAM" id="SSF51998">
    <property type="entry name" value="PFL-like glycyl radical enzymes"/>
    <property type="match status" value="1"/>
</dbReference>
<gene>
    <name evidence="8" type="primary">nrdD</name>
    <name evidence="8" type="ORF">ABUE30_02585</name>
</gene>
<evidence type="ECO:0000256" key="3">
    <source>
        <dbReference type="ARBA" id="ARBA00022840"/>
    </source>
</evidence>
<feature type="domain" description="Glycine radical" evidence="6">
    <location>
        <begin position="587"/>
        <end position="710"/>
    </location>
</feature>
<comment type="caution">
    <text evidence="8">The sequence shown here is derived from an EMBL/GenBank/DDBJ whole genome shotgun (WGS) entry which is preliminary data.</text>
</comment>
<dbReference type="PROSITE" id="PS51149">
    <property type="entry name" value="GLY_RADICAL_2"/>
    <property type="match status" value="1"/>
</dbReference>
<keyword evidence="8" id="KW-0560">Oxidoreductase</keyword>
<evidence type="ECO:0000259" key="7">
    <source>
        <dbReference type="PROSITE" id="PS51161"/>
    </source>
</evidence>
<dbReference type="GO" id="GO:0008998">
    <property type="term" value="F:ribonucleoside-triphosphate reductase (thioredoxin) activity"/>
    <property type="evidence" value="ECO:0007669"/>
    <property type="project" value="UniProtKB-EC"/>
</dbReference>
<protein>
    <submittedName>
        <fullName evidence="8">Anaerobic ribonucleoside-triphosphate reductase</fullName>
        <ecNumber evidence="8">1.17.4.2</ecNumber>
    </submittedName>
</protein>
<dbReference type="Pfam" id="PF03477">
    <property type="entry name" value="ATP-cone"/>
    <property type="match status" value="1"/>
</dbReference>
<organism evidence="8 9">
    <name type="scientific">Celerinatantimonas yamalensis</name>
    <dbReference type="NCBI Taxonomy" id="559956"/>
    <lineage>
        <taxon>Bacteria</taxon>
        <taxon>Pseudomonadati</taxon>
        <taxon>Pseudomonadota</taxon>
        <taxon>Gammaproteobacteria</taxon>
        <taxon>Celerinatantimonadaceae</taxon>
        <taxon>Celerinatantimonas</taxon>
    </lineage>
</organism>
<dbReference type="PANTHER" id="PTHR21075">
    <property type="entry name" value="ANAEROBIC RIBONUCLEOSIDE-TRIPHOSPHATE REDUCTASE"/>
    <property type="match status" value="1"/>
</dbReference>
<feature type="domain" description="ATP-cone" evidence="7">
    <location>
        <begin position="5"/>
        <end position="94"/>
    </location>
</feature>
<keyword evidence="3 4" id="KW-0067">ATP-binding</keyword>
<evidence type="ECO:0000313" key="9">
    <source>
        <dbReference type="Proteomes" id="UP001629953"/>
    </source>
</evidence>
<feature type="modified residue" description="Glycine radical" evidence="5">
    <location>
        <position position="685"/>
    </location>
</feature>
<name>A0ABW9G3J7_9GAMM</name>
<evidence type="ECO:0000259" key="6">
    <source>
        <dbReference type="PROSITE" id="PS51149"/>
    </source>
</evidence>
<dbReference type="PROSITE" id="PS00850">
    <property type="entry name" value="GLY_RADICAL_1"/>
    <property type="match status" value="1"/>
</dbReference>
<keyword evidence="9" id="KW-1185">Reference proteome</keyword>
<dbReference type="EMBL" id="JBEQCT010000001">
    <property type="protein sequence ID" value="MFM2483959.1"/>
    <property type="molecule type" value="Genomic_DNA"/>
</dbReference>
<dbReference type="InterPro" id="IPR019777">
    <property type="entry name" value="Form_AcTrfase_GR_CS"/>
</dbReference>
<dbReference type="PROSITE" id="PS51161">
    <property type="entry name" value="ATP_CONE"/>
    <property type="match status" value="1"/>
</dbReference>
<dbReference type="InterPro" id="IPR001150">
    <property type="entry name" value="Gly_radical"/>
</dbReference>
<dbReference type="Proteomes" id="UP001629953">
    <property type="component" value="Unassembled WGS sequence"/>
</dbReference>
<evidence type="ECO:0000256" key="2">
    <source>
        <dbReference type="ARBA" id="ARBA00022818"/>
    </source>
</evidence>
<evidence type="ECO:0000256" key="1">
    <source>
        <dbReference type="ARBA" id="ARBA00022741"/>
    </source>
</evidence>
<dbReference type="NCBIfam" id="NF006732">
    <property type="entry name" value="PRK09263.1"/>
    <property type="match status" value="1"/>
</dbReference>
<evidence type="ECO:0000256" key="5">
    <source>
        <dbReference type="PROSITE-ProRule" id="PRU00493"/>
    </source>
</evidence>
<reference evidence="8 9" key="1">
    <citation type="journal article" date="2013" name="Int. J. Syst. Evol. Microbiol.">
        <title>Celerinatantimonas yamalensis sp. nov., a cold-adapted diazotrophic bacterium from a cold permafrost brine.</title>
        <authorList>
            <person name="Shcherbakova V."/>
            <person name="Chuvilskaya N."/>
            <person name="Rivkina E."/>
            <person name="Demidov N."/>
            <person name="Uchaeva V."/>
            <person name="Suetin S."/>
            <person name="Suzina N."/>
            <person name="Gilichinsky D."/>
        </authorList>
    </citation>
    <scope>NUCLEOTIDE SEQUENCE [LARGE SCALE GENOMIC DNA]</scope>
    <source>
        <strain evidence="8 9">C7</strain>
    </source>
</reference>
<dbReference type="RefSeq" id="WP_408622105.1">
    <property type="nucleotide sequence ID" value="NZ_JBEQCT010000001.1"/>
</dbReference>
<evidence type="ECO:0000313" key="8">
    <source>
        <dbReference type="EMBL" id="MFM2483959.1"/>
    </source>
</evidence>
<dbReference type="Pfam" id="PF13597">
    <property type="entry name" value="NRDD"/>
    <property type="match status" value="1"/>
</dbReference>
<keyword evidence="1 4" id="KW-0547">Nucleotide-binding</keyword>
<dbReference type="Gene3D" id="3.20.70.20">
    <property type="match status" value="1"/>
</dbReference>
<dbReference type="InterPro" id="IPR012833">
    <property type="entry name" value="NrdD"/>
</dbReference>
<dbReference type="CDD" id="cd01675">
    <property type="entry name" value="RNR_III"/>
    <property type="match status" value="1"/>
</dbReference>
<accession>A0ABW9G3J7</accession>
<keyword evidence="2 5" id="KW-0556">Organic radical</keyword>
<dbReference type="NCBIfam" id="TIGR02487">
    <property type="entry name" value="NrdD"/>
    <property type="match status" value="1"/>
</dbReference>